<dbReference type="Gene3D" id="1.10.10.10">
    <property type="entry name" value="Winged helix-like DNA-binding domain superfamily/Winged helix DNA-binding domain"/>
    <property type="match status" value="1"/>
</dbReference>
<evidence type="ECO:0000313" key="5">
    <source>
        <dbReference type="Proteomes" id="UP001500213"/>
    </source>
</evidence>
<dbReference type="Pfam" id="PF00196">
    <property type="entry name" value="GerE"/>
    <property type="match status" value="1"/>
</dbReference>
<dbReference type="SUPFAM" id="SSF46894">
    <property type="entry name" value="C-terminal effector domain of the bipartite response regulators"/>
    <property type="match status" value="1"/>
</dbReference>
<feature type="compositionally biased region" description="Basic and acidic residues" evidence="2">
    <location>
        <begin position="1"/>
        <end position="11"/>
    </location>
</feature>
<dbReference type="PRINTS" id="PR00038">
    <property type="entry name" value="HTHLUXR"/>
</dbReference>
<feature type="domain" description="HTH luxR-type" evidence="3">
    <location>
        <begin position="776"/>
        <end position="841"/>
    </location>
</feature>
<dbReference type="CDD" id="cd06170">
    <property type="entry name" value="LuxR_C_like"/>
    <property type="match status" value="1"/>
</dbReference>
<dbReference type="Pfam" id="PF25873">
    <property type="entry name" value="WHD_MalT"/>
    <property type="match status" value="1"/>
</dbReference>
<accession>A0ABP8AV90</accession>
<organism evidence="4 5">
    <name type="scientific">Gryllotalpicola kribbensis</name>
    <dbReference type="NCBI Taxonomy" id="993084"/>
    <lineage>
        <taxon>Bacteria</taxon>
        <taxon>Bacillati</taxon>
        <taxon>Actinomycetota</taxon>
        <taxon>Actinomycetes</taxon>
        <taxon>Micrococcales</taxon>
        <taxon>Microbacteriaceae</taxon>
        <taxon>Gryllotalpicola</taxon>
    </lineage>
</organism>
<dbReference type="PANTHER" id="PTHR43214">
    <property type="entry name" value="TWO-COMPONENT RESPONSE REGULATOR"/>
    <property type="match status" value="1"/>
</dbReference>
<dbReference type="InterPro" id="IPR039420">
    <property type="entry name" value="WalR-like"/>
</dbReference>
<dbReference type="InterPro" id="IPR016032">
    <property type="entry name" value="Sig_transdc_resp-reg_C-effctor"/>
</dbReference>
<reference evidence="5" key="1">
    <citation type="journal article" date="2019" name="Int. J. Syst. Evol. Microbiol.">
        <title>The Global Catalogue of Microorganisms (GCM) 10K type strain sequencing project: providing services to taxonomists for standard genome sequencing and annotation.</title>
        <authorList>
            <consortium name="The Broad Institute Genomics Platform"/>
            <consortium name="The Broad Institute Genome Sequencing Center for Infectious Disease"/>
            <person name="Wu L."/>
            <person name="Ma J."/>
        </authorList>
    </citation>
    <scope>NUCLEOTIDE SEQUENCE [LARGE SCALE GENOMIC DNA]</scope>
    <source>
        <strain evidence="5">JCM 17593</strain>
    </source>
</reference>
<proteinExistence type="predicted"/>
<dbReference type="InterPro" id="IPR036388">
    <property type="entry name" value="WH-like_DNA-bd_sf"/>
</dbReference>
<keyword evidence="1" id="KW-0238">DNA-binding</keyword>
<evidence type="ECO:0000256" key="1">
    <source>
        <dbReference type="ARBA" id="ARBA00023125"/>
    </source>
</evidence>
<comment type="caution">
    <text evidence="4">The sequence shown here is derived from an EMBL/GenBank/DDBJ whole genome shotgun (WGS) entry which is preliminary data.</text>
</comment>
<dbReference type="RefSeq" id="WP_344776800.1">
    <property type="nucleotide sequence ID" value="NZ_BAABBX010000015.1"/>
</dbReference>
<dbReference type="Proteomes" id="UP001500213">
    <property type="component" value="Unassembled WGS sequence"/>
</dbReference>
<dbReference type="PANTHER" id="PTHR43214:SF43">
    <property type="entry name" value="TWO-COMPONENT RESPONSE REGULATOR"/>
    <property type="match status" value="1"/>
</dbReference>
<name>A0ABP8AV90_9MICO</name>
<feature type="region of interest" description="Disordered" evidence="2">
    <location>
        <begin position="1"/>
        <end position="27"/>
    </location>
</feature>
<dbReference type="EMBL" id="BAABBX010000015">
    <property type="protein sequence ID" value="GAA4191361.1"/>
    <property type="molecule type" value="Genomic_DNA"/>
</dbReference>
<evidence type="ECO:0000313" key="4">
    <source>
        <dbReference type="EMBL" id="GAA4191361.1"/>
    </source>
</evidence>
<keyword evidence="5" id="KW-1185">Reference proteome</keyword>
<evidence type="ECO:0000256" key="2">
    <source>
        <dbReference type="SAM" id="MobiDB-lite"/>
    </source>
</evidence>
<evidence type="ECO:0000259" key="3">
    <source>
        <dbReference type="PROSITE" id="PS50043"/>
    </source>
</evidence>
<dbReference type="SMART" id="SM00421">
    <property type="entry name" value="HTH_LUXR"/>
    <property type="match status" value="1"/>
</dbReference>
<gene>
    <name evidence="4" type="ORF">GCM10022288_22010</name>
</gene>
<dbReference type="PROSITE" id="PS50043">
    <property type="entry name" value="HTH_LUXR_2"/>
    <property type="match status" value="1"/>
</dbReference>
<sequence length="846" mass="92794">MTVHSEPEATRPEFTPGAPFVAAPAPPAGSLPRPRLWELLSARTRLTVVRAPTGFGKTVLLRQWVHRLGHDSERLVWIDGADAGGRHRLAQGAVDDTVLVWDHFDEVHDDETEPALLAALRRNPHLRLIVAVRDGRRFPDVLRLELPMSTVSARELAFQGSEMRQLFGLLGVQLGERGFDELERGAAGWPKPVHELAALLAARPAEASRLDEALVRVTRRFLRDDIVPMLEALSDSSWLDFVLASAVPDRLTEELAVAITGDERAGERLERLVAETMLIASSEEGEPVYRWRANHRAALRQEFEKRDPAGLRRVHERASAWHFDRGQAAEALAHAHLAQDWVAVVRTVEQYWTHLMYENYAETRTALRDAPVSVVSSSIAAVAIRDIFMLRWRVGDDLLLEAARASRLSEPHLIDTLPIPAWDRAITDATAVMIALRTRGELPLAQRFAESIDAALNSWLTIAGVPGIGLSSGALHAMLHVGITRTFADDHDGAVETLRRTYRFSPRATGDPSAPNAAVKTAVAYSLAGDTRQVEDWLGRSGDDDVEVWPVGALRAQRALAGALAAIESGERDEARRLLGLLETRTPNEYVWETAYVYAQARFDLVWGDRQLRLRELARERERLQRWLEPGSTLGPLVDSVEVELQLALGNGTRAHALLAASDHPRLLAPRALLALLSGGNDEVVRIATAALSAPTIIARDQTQLQALRAIAQARLGEAHAAARTLADALASAAASGARLGLAAAPRAELRQLAAAHGLGERLEAEIGGLPEVFPASVDVIFLTAREREVLRQLADGRTVREMADASFLSQNTIKSQLRTLYLKLGASSRARALALAHEHRLLDNS</sequence>
<dbReference type="InterPro" id="IPR000792">
    <property type="entry name" value="Tscrpt_reg_LuxR_C"/>
</dbReference>
<dbReference type="InterPro" id="IPR059106">
    <property type="entry name" value="WHD_MalT"/>
</dbReference>
<protein>
    <recommendedName>
        <fullName evidence="3">HTH luxR-type domain-containing protein</fullName>
    </recommendedName>
</protein>